<keyword evidence="2" id="KW-0540">Nuclease</keyword>
<dbReference type="AlphaFoldDB" id="A0A9E4ZJ59"/>
<comment type="caution">
    <text evidence="7">The sequence shown here is derived from an EMBL/GenBank/DDBJ whole genome shotgun (WGS) entry which is preliminary data.</text>
</comment>
<keyword evidence="8" id="KW-1185">Reference proteome</keyword>
<dbReference type="GO" id="GO:0009318">
    <property type="term" value="C:exodeoxyribonuclease VII complex"/>
    <property type="evidence" value="ECO:0007669"/>
    <property type="project" value="InterPro"/>
</dbReference>
<keyword evidence="4" id="KW-0269">Exonuclease</keyword>
<dbReference type="GO" id="GO:0003676">
    <property type="term" value="F:nucleic acid binding"/>
    <property type="evidence" value="ECO:0007669"/>
    <property type="project" value="InterPro"/>
</dbReference>
<keyword evidence="1" id="KW-0963">Cytoplasm</keyword>
<evidence type="ECO:0000259" key="6">
    <source>
        <dbReference type="Pfam" id="PF13742"/>
    </source>
</evidence>
<sequence length="414" mass="45422">MIGGHSTGPEQFGTPIFGVSEVSGLICDLLDDARLHQIWVRGEVTNYKNHASGHRYFSLSERDGRDSALINCAMWRSYAAGLTFAPGDGMDVLALGTVEVYEPHGKYQLIVRELRQAGAGPRHLMVERWKKELDAEGLFAPERRRALPAFPQRIGVVTSPTGAALADIRSVISRRYPAEVILSPTAVQGEGAHAEIAEAIRRIDGLVDVIIVGRGGGSFEDLFPFNHPDVVRAVAGCRTPVISAVGHEVDTALCDFAADLRAPTPSAAAERAVPERREVLRELAGFEERMRSLLLHRVAAAAGEVEDLRERMHPRRLSRRINERMQRLAEHEELLRRAAAGRVQRERAALAEVRASLSGQNPLAILERGYCIVEADGRIARSAASLAPGERVTIRMMDGRAVAVVEEITYDEDL</sequence>
<dbReference type="PANTHER" id="PTHR30008">
    <property type="entry name" value="EXODEOXYRIBONUCLEASE 7 LARGE SUBUNIT"/>
    <property type="match status" value="1"/>
</dbReference>
<dbReference type="EMBL" id="VHLL01000002">
    <property type="protein sequence ID" value="MCT8336890.1"/>
    <property type="molecule type" value="Genomic_DNA"/>
</dbReference>
<proteinExistence type="inferred from homology"/>
<dbReference type="Pfam" id="PF13742">
    <property type="entry name" value="tRNA_anti_2"/>
    <property type="match status" value="1"/>
</dbReference>
<protein>
    <submittedName>
        <fullName evidence="7">Exodeoxyribonuclease VII large subunit</fullName>
        <ecNumber evidence="7">3.1.11.6</ecNumber>
    </submittedName>
</protein>
<dbReference type="PANTHER" id="PTHR30008:SF0">
    <property type="entry name" value="EXODEOXYRIBONUCLEASE 7 LARGE SUBUNIT"/>
    <property type="match status" value="1"/>
</dbReference>
<dbReference type="InterPro" id="IPR025824">
    <property type="entry name" value="OB-fold_nuc-bd_dom"/>
</dbReference>
<dbReference type="CDD" id="cd04489">
    <property type="entry name" value="ExoVII_LU_OBF"/>
    <property type="match status" value="1"/>
</dbReference>
<dbReference type="EC" id="3.1.11.6" evidence="7"/>
<evidence type="ECO:0000256" key="1">
    <source>
        <dbReference type="ARBA" id="ARBA00022490"/>
    </source>
</evidence>
<evidence type="ECO:0000256" key="4">
    <source>
        <dbReference type="ARBA" id="ARBA00022839"/>
    </source>
</evidence>
<gene>
    <name evidence="7" type="primary">xseA</name>
    <name evidence="7" type="ORF">FKB36_05120</name>
</gene>
<organism evidence="7 8">
    <name type="scientific">Methanoculleus formosensis</name>
    <dbReference type="NCBI Taxonomy" id="2590886"/>
    <lineage>
        <taxon>Archaea</taxon>
        <taxon>Methanobacteriati</taxon>
        <taxon>Methanobacteriota</taxon>
        <taxon>Stenosarchaea group</taxon>
        <taxon>Methanomicrobia</taxon>
        <taxon>Methanomicrobiales</taxon>
        <taxon>Methanomicrobiaceae</taxon>
        <taxon>Methanoculleus</taxon>
    </lineage>
</organism>
<name>A0A9E4ZJ59_9EURY</name>
<dbReference type="GO" id="GO:0008855">
    <property type="term" value="F:exodeoxyribonuclease VII activity"/>
    <property type="evidence" value="ECO:0007669"/>
    <property type="project" value="UniProtKB-EC"/>
</dbReference>
<keyword evidence="3 7" id="KW-0378">Hydrolase</keyword>
<dbReference type="Proteomes" id="UP001065682">
    <property type="component" value="Unassembled WGS sequence"/>
</dbReference>
<accession>A0A9E4ZJ59</accession>
<feature type="domain" description="Exonuclease VII large subunit C-terminal" evidence="5">
    <location>
        <begin position="138"/>
        <end position="357"/>
    </location>
</feature>
<dbReference type="NCBIfam" id="TIGR00237">
    <property type="entry name" value="xseA"/>
    <property type="match status" value="1"/>
</dbReference>
<dbReference type="GO" id="GO:0006308">
    <property type="term" value="P:DNA catabolic process"/>
    <property type="evidence" value="ECO:0007669"/>
    <property type="project" value="InterPro"/>
</dbReference>
<feature type="domain" description="OB-fold nucleic acid binding" evidence="6">
    <location>
        <begin position="18"/>
        <end position="114"/>
    </location>
</feature>
<dbReference type="InterPro" id="IPR003753">
    <property type="entry name" value="Exonuc_VII_L"/>
</dbReference>
<dbReference type="HAMAP" id="MF_00378">
    <property type="entry name" value="Exonuc_7_L"/>
    <property type="match status" value="1"/>
</dbReference>
<evidence type="ECO:0000256" key="2">
    <source>
        <dbReference type="ARBA" id="ARBA00022722"/>
    </source>
</evidence>
<evidence type="ECO:0000313" key="8">
    <source>
        <dbReference type="Proteomes" id="UP001065682"/>
    </source>
</evidence>
<evidence type="ECO:0000256" key="3">
    <source>
        <dbReference type="ARBA" id="ARBA00022801"/>
    </source>
</evidence>
<dbReference type="Pfam" id="PF02601">
    <property type="entry name" value="Exonuc_VII_L"/>
    <property type="match status" value="1"/>
</dbReference>
<evidence type="ECO:0000259" key="5">
    <source>
        <dbReference type="Pfam" id="PF02601"/>
    </source>
</evidence>
<dbReference type="InterPro" id="IPR020579">
    <property type="entry name" value="Exonuc_VII_lsu_C"/>
</dbReference>
<reference evidence="7" key="1">
    <citation type="submission" date="2019-06" db="EMBL/GenBank/DDBJ databases">
        <title>Methanoculleus strain from Tamsui River, Taipei, Taiwan.</title>
        <authorList>
            <person name="You Y.-T."/>
            <person name="Chen S.-C."/>
            <person name="Lai S.-J."/>
            <person name="Lee Y.-C."/>
            <person name="Lai M.-C."/>
        </authorList>
    </citation>
    <scope>NUCLEOTIDE SEQUENCE</scope>
    <source>
        <strain evidence="7">Afa-1</strain>
    </source>
</reference>
<evidence type="ECO:0000313" key="7">
    <source>
        <dbReference type="EMBL" id="MCT8336890.1"/>
    </source>
</evidence>